<sequence length="209" mass="22209">IEMKVKMLAVLALVLLVSSMSEGRILSRCELRSQLVAALGGSVPVNTNTSAPVVNATTRAPVDVTADVPKNVTLSASGNVTVPGNTTANLTLIAQIACSVESLSKLNTSLVTTIQDESRPPVRPPFRPQQRPNERPDGRPGHPGRRPRALGRHPGRFSGGRSGSESSEENSGERLSIITRRFGIFQLSDRVACTSGSVPSLNLCRMNCS</sequence>
<feature type="chain" id="PRO_5044890674" evidence="2">
    <location>
        <begin position="24"/>
        <end position="209"/>
    </location>
</feature>
<evidence type="ECO:0000313" key="4">
    <source>
        <dbReference type="Proteomes" id="UP001529510"/>
    </source>
</evidence>
<protein>
    <submittedName>
        <fullName evidence="3">Uncharacterized protein</fullName>
    </submittedName>
</protein>
<feature type="non-terminal residue" evidence="3">
    <location>
        <position position="209"/>
    </location>
</feature>
<proteinExistence type="predicted"/>
<keyword evidence="4" id="KW-1185">Reference proteome</keyword>
<dbReference type="EMBL" id="JAMKFB020000001">
    <property type="protein sequence ID" value="KAL0202878.1"/>
    <property type="molecule type" value="Genomic_DNA"/>
</dbReference>
<organism evidence="3 4">
    <name type="scientific">Cirrhinus mrigala</name>
    <name type="common">Mrigala</name>
    <dbReference type="NCBI Taxonomy" id="683832"/>
    <lineage>
        <taxon>Eukaryota</taxon>
        <taxon>Metazoa</taxon>
        <taxon>Chordata</taxon>
        <taxon>Craniata</taxon>
        <taxon>Vertebrata</taxon>
        <taxon>Euteleostomi</taxon>
        <taxon>Actinopterygii</taxon>
        <taxon>Neopterygii</taxon>
        <taxon>Teleostei</taxon>
        <taxon>Ostariophysi</taxon>
        <taxon>Cypriniformes</taxon>
        <taxon>Cyprinidae</taxon>
        <taxon>Labeoninae</taxon>
        <taxon>Labeonini</taxon>
        <taxon>Cirrhinus</taxon>
    </lineage>
</organism>
<name>A0ABD0RYM7_CIRMR</name>
<feature type="compositionally biased region" description="Basic residues" evidence="1">
    <location>
        <begin position="142"/>
        <end position="155"/>
    </location>
</feature>
<accession>A0ABD0RYM7</accession>
<evidence type="ECO:0000256" key="1">
    <source>
        <dbReference type="SAM" id="MobiDB-lite"/>
    </source>
</evidence>
<dbReference type="AlphaFoldDB" id="A0ABD0RYM7"/>
<dbReference type="Proteomes" id="UP001529510">
    <property type="component" value="Unassembled WGS sequence"/>
</dbReference>
<feature type="signal peptide" evidence="2">
    <location>
        <begin position="1"/>
        <end position="23"/>
    </location>
</feature>
<dbReference type="SUPFAM" id="SSF53955">
    <property type="entry name" value="Lysozyme-like"/>
    <property type="match status" value="1"/>
</dbReference>
<gene>
    <name evidence="3" type="ORF">M9458_000896</name>
</gene>
<dbReference type="InterPro" id="IPR023346">
    <property type="entry name" value="Lysozyme-like_dom_sf"/>
</dbReference>
<dbReference type="Gene3D" id="1.10.530.10">
    <property type="match status" value="1"/>
</dbReference>
<feature type="non-terminal residue" evidence="3">
    <location>
        <position position="1"/>
    </location>
</feature>
<keyword evidence="2" id="KW-0732">Signal</keyword>
<reference evidence="3 4" key="1">
    <citation type="submission" date="2024-05" db="EMBL/GenBank/DDBJ databases">
        <title>Genome sequencing and assembly of Indian major carp, Cirrhinus mrigala (Hamilton, 1822).</title>
        <authorList>
            <person name="Mohindra V."/>
            <person name="Chowdhury L.M."/>
            <person name="Lal K."/>
            <person name="Jena J.K."/>
        </authorList>
    </citation>
    <scope>NUCLEOTIDE SEQUENCE [LARGE SCALE GENOMIC DNA]</scope>
    <source>
        <strain evidence="3">CM1030</strain>
        <tissue evidence="3">Blood</tissue>
    </source>
</reference>
<feature type="region of interest" description="Disordered" evidence="1">
    <location>
        <begin position="112"/>
        <end position="172"/>
    </location>
</feature>
<evidence type="ECO:0000313" key="3">
    <source>
        <dbReference type="EMBL" id="KAL0202878.1"/>
    </source>
</evidence>
<evidence type="ECO:0000256" key="2">
    <source>
        <dbReference type="SAM" id="SignalP"/>
    </source>
</evidence>
<comment type="caution">
    <text evidence="3">The sequence shown here is derived from an EMBL/GenBank/DDBJ whole genome shotgun (WGS) entry which is preliminary data.</text>
</comment>